<keyword evidence="4" id="KW-1185">Reference proteome</keyword>
<evidence type="ECO:0000256" key="1">
    <source>
        <dbReference type="SAM" id="MobiDB-lite"/>
    </source>
</evidence>
<feature type="signal peptide" evidence="2">
    <location>
        <begin position="1"/>
        <end position="20"/>
    </location>
</feature>
<feature type="chain" id="PRO_5046162795" evidence="2">
    <location>
        <begin position="21"/>
        <end position="293"/>
    </location>
</feature>
<evidence type="ECO:0000256" key="2">
    <source>
        <dbReference type="SAM" id="SignalP"/>
    </source>
</evidence>
<accession>A0ABV7KB07</accession>
<sequence length="293" mass="29367">MRRAVFAFAVLTAFATQAHASIPVDDAAQLTQHSVTASTTVKLVPVTTQRKDANNGVKCAVTTGKKANVTDPTVKPQDGAGSQEIHAYAPDLPATPDPAAQGATLSSQTLFKSTGDVVAGVDASRSTLSTAQSGFKSAGQQVGTATTVMAAIDMNSAARLQNDFAWNGVTGSTNLWVTALNALNLAMASDTSRAAGGMRAAVAGSTQPKGPSCPAGMAGSGTASDPCRTPNGCSTTPPGTPPDPGCVSARYVDTDGNVVFYLARAQESAPAADAALTVADVAAALAAINANSR</sequence>
<name>A0ABV7KB07_9HYPH</name>
<keyword evidence="2" id="KW-0732">Signal</keyword>
<reference evidence="4" key="1">
    <citation type="journal article" date="2019" name="Int. J. Syst. Evol. Microbiol.">
        <title>The Global Catalogue of Microorganisms (GCM) 10K type strain sequencing project: providing services to taxonomists for standard genome sequencing and annotation.</title>
        <authorList>
            <consortium name="The Broad Institute Genomics Platform"/>
            <consortium name="The Broad Institute Genome Sequencing Center for Infectious Disease"/>
            <person name="Wu L."/>
            <person name="Ma J."/>
        </authorList>
    </citation>
    <scope>NUCLEOTIDE SEQUENCE [LARGE SCALE GENOMIC DNA]</scope>
    <source>
        <strain evidence="4">KCTC 52165</strain>
    </source>
</reference>
<feature type="region of interest" description="Disordered" evidence="1">
    <location>
        <begin position="202"/>
        <end position="245"/>
    </location>
</feature>
<evidence type="ECO:0000313" key="3">
    <source>
        <dbReference type="EMBL" id="MFC3207519.1"/>
    </source>
</evidence>
<organism evidence="3 4">
    <name type="scientific">Aquamicrobium soli</name>
    <dbReference type="NCBI Taxonomy" id="1811518"/>
    <lineage>
        <taxon>Bacteria</taxon>
        <taxon>Pseudomonadati</taxon>
        <taxon>Pseudomonadota</taxon>
        <taxon>Alphaproteobacteria</taxon>
        <taxon>Hyphomicrobiales</taxon>
        <taxon>Phyllobacteriaceae</taxon>
        <taxon>Aquamicrobium</taxon>
    </lineage>
</organism>
<evidence type="ECO:0000313" key="4">
    <source>
        <dbReference type="Proteomes" id="UP001595583"/>
    </source>
</evidence>
<dbReference type="RefSeq" id="WP_378221827.1">
    <property type="nucleotide sequence ID" value="NZ_JBHRTK010000014.1"/>
</dbReference>
<dbReference type="EMBL" id="JBHRTK010000014">
    <property type="protein sequence ID" value="MFC3207519.1"/>
    <property type="molecule type" value="Genomic_DNA"/>
</dbReference>
<dbReference type="Proteomes" id="UP001595583">
    <property type="component" value="Unassembled WGS sequence"/>
</dbReference>
<protein>
    <submittedName>
        <fullName evidence="3">Uncharacterized protein</fullName>
    </submittedName>
</protein>
<gene>
    <name evidence="3" type="ORF">ACFOHJ_14945</name>
</gene>
<proteinExistence type="predicted"/>
<comment type="caution">
    <text evidence="3">The sequence shown here is derived from an EMBL/GenBank/DDBJ whole genome shotgun (WGS) entry which is preliminary data.</text>
</comment>